<accession>A0A7R9LI20</accession>
<evidence type="ECO:0000313" key="2">
    <source>
        <dbReference type="EMBL" id="CAD7640797.1"/>
    </source>
</evidence>
<gene>
    <name evidence="2" type="ORF">ONB1V03_LOCUS2752</name>
</gene>
<dbReference type="EMBL" id="OC915514">
    <property type="protein sequence ID" value="CAD7640797.1"/>
    <property type="molecule type" value="Genomic_DNA"/>
</dbReference>
<dbReference type="EMBL" id="CAJPVJ010000689">
    <property type="protein sequence ID" value="CAG2163168.1"/>
    <property type="molecule type" value="Genomic_DNA"/>
</dbReference>
<proteinExistence type="predicted"/>
<evidence type="ECO:0000313" key="3">
    <source>
        <dbReference type="Proteomes" id="UP000728032"/>
    </source>
</evidence>
<name>A0A7R9LI20_9ACAR</name>
<dbReference type="AlphaFoldDB" id="A0A7R9LI20"/>
<sequence length="81" mass="9167">MASNENNGKIKGLLPQENSSPKVDIKKESITQYNDVQTRPLDRERPQLLEILRQVVRSCTAPDSSKRPSASEINELLKSYL</sequence>
<protein>
    <submittedName>
        <fullName evidence="2">Uncharacterized protein</fullName>
    </submittedName>
</protein>
<dbReference type="Proteomes" id="UP000728032">
    <property type="component" value="Unassembled WGS sequence"/>
</dbReference>
<keyword evidence="3" id="KW-1185">Reference proteome</keyword>
<feature type="region of interest" description="Disordered" evidence="1">
    <location>
        <begin position="1"/>
        <end position="31"/>
    </location>
</feature>
<reference evidence="2" key="1">
    <citation type="submission" date="2020-11" db="EMBL/GenBank/DDBJ databases">
        <authorList>
            <person name="Tran Van P."/>
        </authorList>
    </citation>
    <scope>NUCLEOTIDE SEQUENCE</scope>
</reference>
<evidence type="ECO:0000256" key="1">
    <source>
        <dbReference type="SAM" id="MobiDB-lite"/>
    </source>
</evidence>
<organism evidence="2">
    <name type="scientific">Oppiella nova</name>
    <dbReference type="NCBI Taxonomy" id="334625"/>
    <lineage>
        <taxon>Eukaryota</taxon>
        <taxon>Metazoa</taxon>
        <taxon>Ecdysozoa</taxon>
        <taxon>Arthropoda</taxon>
        <taxon>Chelicerata</taxon>
        <taxon>Arachnida</taxon>
        <taxon>Acari</taxon>
        <taxon>Acariformes</taxon>
        <taxon>Sarcoptiformes</taxon>
        <taxon>Oribatida</taxon>
        <taxon>Brachypylina</taxon>
        <taxon>Oppioidea</taxon>
        <taxon>Oppiidae</taxon>
        <taxon>Oppiella</taxon>
    </lineage>
</organism>
<dbReference type="OrthoDB" id="6538171at2759"/>